<keyword evidence="3 7" id="KW-0732">Signal</keyword>
<evidence type="ECO:0000256" key="6">
    <source>
        <dbReference type="ARBA" id="ARBA00048679"/>
    </source>
</evidence>
<sequence>MNWRLSSSSSPFLRLSFSWLLLVFPPCSSMDVYGDCSNRFNCGNITDVEYPFWGEGRPSHCGHPDLKLSCHHGSLTTIKIKQVTYNVLQINEKTQILKISRDDLFDGFCSPKFPNTTFDPDEDLFEYAPVSQQFTILYDCPSSTTPKTRAEVTPGTAAAIYTRNDCTCAYLDCPSGSAYKSAFMVTEPQAASQCNLTLIVGVLRSYVNGDMGNLSKMEEAMRQGFAVKYKVDSGACRECTESGGSCGYNWTTNQSICYCEGHNLSPWMTKCPPPPPTTGQTAKTGSALCLVSFSSISQRWQMNLNVDPVDVALGATSRIS</sequence>
<evidence type="ECO:0000256" key="1">
    <source>
        <dbReference type="ARBA" id="ARBA00004167"/>
    </source>
</evidence>
<feature type="signal peptide" evidence="7">
    <location>
        <begin position="1"/>
        <end position="29"/>
    </location>
</feature>
<feature type="chain" id="PRO_5036894674" description="non-specific serine/threonine protein kinase" evidence="7">
    <location>
        <begin position="30"/>
        <end position="320"/>
    </location>
</feature>
<dbReference type="GO" id="GO:0030247">
    <property type="term" value="F:polysaccharide binding"/>
    <property type="evidence" value="ECO:0007669"/>
    <property type="project" value="InterPro"/>
</dbReference>
<feature type="domain" description="Wall-associated receptor kinase C-terminal" evidence="9">
    <location>
        <begin position="188"/>
        <end position="261"/>
    </location>
</feature>
<dbReference type="InterPro" id="IPR025287">
    <property type="entry name" value="WAK_GUB"/>
</dbReference>
<dbReference type="InterPro" id="IPR032872">
    <property type="entry name" value="WAK_assoc_C"/>
</dbReference>
<dbReference type="PANTHER" id="PTHR33138:SF11">
    <property type="entry name" value="KINASE-LIKE PROTEIN"/>
    <property type="match status" value="1"/>
</dbReference>
<proteinExistence type="predicted"/>
<organism evidence="10 11">
    <name type="scientific">Ziziphus jujuba var. spinosa</name>
    <dbReference type="NCBI Taxonomy" id="714518"/>
    <lineage>
        <taxon>Eukaryota</taxon>
        <taxon>Viridiplantae</taxon>
        <taxon>Streptophyta</taxon>
        <taxon>Embryophyta</taxon>
        <taxon>Tracheophyta</taxon>
        <taxon>Spermatophyta</taxon>
        <taxon>Magnoliopsida</taxon>
        <taxon>eudicotyledons</taxon>
        <taxon>Gunneridae</taxon>
        <taxon>Pentapetalae</taxon>
        <taxon>rosids</taxon>
        <taxon>fabids</taxon>
        <taxon>Rosales</taxon>
        <taxon>Rhamnaceae</taxon>
        <taxon>Paliureae</taxon>
        <taxon>Ziziphus</taxon>
    </lineage>
</organism>
<reference evidence="10" key="1">
    <citation type="journal article" date="2021" name="Front. Plant Sci.">
        <title>Chromosome-Scale Genome Assembly for Chinese Sour Jujube and Insights Into Its Genome Evolution and Domestication Signature.</title>
        <authorList>
            <person name="Shen L.-Y."/>
            <person name="Luo H."/>
            <person name="Wang X.-L."/>
            <person name="Wang X.-M."/>
            <person name="Qiu X.-J."/>
            <person name="Liu H."/>
            <person name="Zhou S.-S."/>
            <person name="Jia K.-H."/>
            <person name="Nie S."/>
            <person name="Bao Y.-T."/>
            <person name="Zhang R.-G."/>
            <person name="Yun Q.-Z."/>
            <person name="Chai Y.-H."/>
            <person name="Lu J.-Y."/>
            <person name="Li Y."/>
            <person name="Zhao S.-W."/>
            <person name="Mao J.-F."/>
            <person name="Jia S.-G."/>
            <person name="Mao Y.-M."/>
        </authorList>
    </citation>
    <scope>NUCLEOTIDE SEQUENCE</scope>
    <source>
        <strain evidence="10">AT0</strain>
        <tissue evidence="10">Leaf</tissue>
    </source>
</reference>
<dbReference type="EMBL" id="JAEACU010000004">
    <property type="protein sequence ID" value="KAH7533946.1"/>
    <property type="molecule type" value="Genomic_DNA"/>
</dbReference>
<evidence type="ECO:0000313" key="10">
    <source>
        <dbReference type="EMBL" id="KAH7533946.1"/>
    </source>
</evidence>
<dbReference type="PANTHER" id="PTHR33138">
    <property type="entry name" value="OS01G0690200 PROTEIN"/>
    <property type="match status" value="1"/>
</dbReference>
<comment type="subcellular location">
    <subcellularLocation>
        <location evidence="1">Membrane</location>
        <topology evidence="1">Single-pass membrane protein</topology>
    </subcellularLocation>
</comment>
<dbReference type="Pfam" id="PF13947">
    <property type="entry name" value="GUB_WAK_bind"/>
    <property type="match status" value="1"/>
</dbReference>
<dbReference type="GO" id="GO:0004674">
    <property type="term" value="F:protein serine/threonine kinase activity"/>
    <property type="evidence" value="ECO:0007669"/>
    <property type="project" value="UniProtKB-EC"/>
</dbReference>
<dbReference type="GO" id="GO:0016020">
    <property type="term" value="C:membrane"/>
    <property type="evidence" value="ECO:0007669"/>
    <property type="project" value="UniProtKB-SubCell"/>
</dbReference>
<evidence type="ECO:0000256" key="4">
    <source>
        <dbReference type="ARBA" id="ARBA00023180"/>
    </source>
</evidence>
<feature type="domain" description="Wall-associated receptor kinase galacturonan-binding" evidence="8">
    <location>
        <begin position="36"/>
        <end position="101"/>
    </location>
</feature>
<protein>
    <recommendedName>
        <fullName evidence="2">non-specific serine/threonine protein kinase</fullName>
        <ecNumber evidence="2">2.7.11.1</ecNumber>
    </recommendedName>
</protein>
<evidence type="ECO:0000256" key="7">
    <source>
        <dbReference type="SAM" id="SignalP"/>
    </source>
</evidence>
<evidence type="ECO:0000259" key="9">
    <source>
        <dbReference type="Pfam" id="PF14380"/>
    </source>
</evidence>
<evidence type="ECO:0000256" key="2">
    <source>
        <dbReference type="ARBA" id="ARBA00012513"/>
    </source>
</evidence>
<dbReference type="Pfam" id="PF14380">
    <property type="entry name" value="WAK_assoc"/>
    <property type="match status" value="1"/>
</dbReference>
<comment type="catalytic activity">
    <reaction evidence="5">
        <text>L-threonyl-[protein] + ATP = O-phospho-L-threonyl-[protein] + ADP + H(+)</text>
        <dbReference type="Rhea" id="RHEA:46608"/>
        <dbReference type="Rhea" id="RHEA-COMP:11060"/>
        <dbReference type="Rhea" id="RHEA-COMP:11605"/>
        <dbReference type="ChEBI" id="CHEBI:15378"/>
        <dbReference type="ChEBI" id="CHEBI:30013"/>
        <dbReference type="ChEBI" id="CHEBI:30616"/>
        <dbReference type="ChEBI" id="CHEBI:61977"/>
        <dbReference type="ChEBI" id="CHEBI:456216"/>
        <dbReference type="EC" id="2.7.11.1"/>
    </reaction>
</comment>
<accession>A0A978VLH7</accession>
<name>A0A978VLH7_ZIZJJ</name>
<dbReference type="Proteomes" id="UP000813462">
    <property type="component" value="Unassembled WGS sequence"/>
</dbReference>
<keyword evidence="4" id="KW-0325">Glycoprotein</keyword>
<gene>
    <name evidence="10" type="ORF">FEM48_Zijuj04G0185600</name>
</gene>
<dbReference type="EC" id="2.7.11.1" evidence="2"/>
<dbReference type="AlphaFoldDB" id="A0A978VLH7"/>
<comment type="catalytic activity">
    <reaction evidence="6">
        <text>L-seryl-[protein] + ATP = O-phospho-L-seryl-[protein] + ADP + H(+)</text>
        <dbReference type="Rhea" id="RHEA:17989"/>
        <dbReference type="Rhea" id="RHEA-COMP:9863"/>
        <dbReference type="Rhea" id="RHEA-COMP:11604"/>
        <dbReference type="ChEBI" id="CHEBI:15378"/>
        <dbReference type="ChEBI" id="CHEBI:29999"/>
        <dbReference type="ChEBI" id="CHEBI:30616"/>
        <dbReference type="ChEBI" id="CHEBI:83421"/>
        <dbReference type="ChEBI" id="CHEBI:456216"/>
        <dbReference type="EC" id="2.7.11.1"/>
    </reaction>
</comment>
<evidence type="ECO:0000256" key="3">
    <source>
        <dbReference type="ARBA" id="ARBA00022729"/>
    </source>
</evidence>
<evidence type="ECO:0000313" key="11">
    <source>
        <dbReference type="Proteomes" id="UP000813462"/>
    </source>
</evidence>
<comment type="caution">
    <text evidence="10">The sequence shown here is derived from an EMBL/GenBank/DDBJ whole genome shotgun (WGS) entry which is preliminary data.</text>
</comment>
<evidence type="ECO:0000259" key="8">
    <source>
        <dbReference type="Pfam" id="PF13947"/>
    </source>
</evidence>
<evidence type="ECO:0000256" key="5">
    <source>
        <dbReference type="ARBA" id="ARBA00047899"/>
    </source>
</evidence>